<keyword evidence="2" id="KW-1185">Reference proteome</keyword>
<evidence type="ECO:0000313" key="1">
    <source>
        <dbReference type="EMBL" id="KAF5940200.1"/>
    </source>
</evidence>
<gene>
    <name evidence="1" type="ORF">HYC85_021367</name>
</gene>
<name>A0A7J7GHG7_CAMSI</name>
<dbReference type="Proteomes" id="UP000593564">
    <property type="component" value="Unassembled WGS sequence"/>
</dbReference>
<reference evidence="1 2" key="2">
    <citation type="submission" date="2020-07" db="EMBL/GenBank/DDBJ databases">
        <title>Genome assembly of wild tea tree DASZ reveals pedigree and selection history of tea varieties.</title>
        <authorList>
            <person name="Zhang W."/>
        </authorList>
    </citation>
    <scope>NUCLEOTIDE SEQUENCE [LARGE SCALE GENOMIC DNA]</scope>
    <source>
        <strain evidence="2">cv. G240</strain>
        <tissue evidence="1">Leaf</tissue>
    </source>
</reference>
<accession>A0A7J7GHG7</accession>
<evidence type="ECO:0000313" key="2">
    <source>
        <dbReference type="Proteomes" id="UP000593564"/>
    </source>
</evidence>
<organism evidence="1 2">
    <name type="scientific">Camellia sinensis</name>
    <name type="common">Tea plant</name>
    <name type="synonym">Thea sinensis</name>
    <dbReference type="NCBI Taxonomy" id="4442"/>
    <lineage>
        <taxon>Eukaryota</taxon>
        <taxon>Viridiplantae</taxon>
        <taxon>Streptophyta</taxon>
        <taxon>Embryophyta</taxon>
        <taxon>Tracheophyta</taxon>
        <taxon>Spermatophyta</taxon>
        <taxon>Magnoliopsida</taxon>
        <taxon>eudicotyledons</taxon>
        <taxon>Gunneridae</taxon>
        <taxon>Pentapetalae</taxon>
        <taxon>asterids</taxon>
        <taxon>Ericales</taxon>
        <taxon>Theaceae</taxon>
        <taxon>Camellia</taxon>
    </lineage>
</organism>
<proteinExistence type="predicted"/>
<dbReference type="AlphaFoldDB" id="A0A7J7GHG7"/>
<reference evidence="2" key="1">
    <citation type="journal article" date="2020" name="Nat. Commun.">
        <title>Genome assembly of wild tea tree DASZ reveals pedigree and selection history of tea varieties.</title>
        <authorList>
            <person name="Zhang W."/>
            <person name="Zhang Y."/>
            <person name="Qiu H."/>
            <person name="Guo Y."/>
            <person name="Wan H."/>
            <person name="Zhang X."/>
            <person name="Scossa F."/>
            <person name="Alseekh S."/>
            <person name="Zhang Q."/>
            <person name="Wang P."/>
            <person name="Xu L."/>
            <person name="Schmidt M.H."/>
            <person name="Jia X."/>
            <person name="Li D."/>
            <person name="Zhu A."/>
            <person name="Guo F."/>
            <person name="Chen W."/>
            <person name="Ni D."/>
            <person name="Usadel B."/>
            <person name="Fernie A.R."/>
            <person name="Wen W."/>
        </authorList>
    </citation>
    <scope>NUCLEOTIDE SEQUENCE [LARGE SCALE GENOMIC DNA]</scope>
    <source>
        <strain evidence="2">cv. G240</strain>
    </source>
</reference>
<comment type="caution">
    <text evidence="1">The sequence shown here is derived from an EMBL/GenBank/DDBJ whole genome shotgun (WGS) entry which is preliminary data.</text>
</comment>
<sequence length="81" mass="9644">MNLSTPHRLLPSILSIDGRVGNKNLFALEIFRKYVFFFFLSEFVRLLVHENLLPKKVIYTTMDCQLNYDNSLQTIFVWLNF</sequence>
<dbReference type="EMBL" id="JACBKZ010000010">
    <property type="protein sequence ID" value="KAF5940200.1"/>
    <property type="molecule type" value="Genomic_DNA"/>
</dbReference>
<protein>
    <submittedName>
        <fullName evidence="1">Uncharacterized protein</fullName>
    </submittedName>
</protein>